<dbReference type="PANTHER" id="PTHR22765:SF434">
    <property type="entry name" value="GB|AAD18119.1-RELATED"/>
    <property type="match status" value="1"/>
</dbReference>
<comment type="caution">
    <text evidence="3">The sequence shown here is derived from an EMBL/GenBank/DDBJ whole genome shotgun (WGS) entry which is preliminary data.</text>
</comment>
<dbReference type="GO" id="GO:0061630">
    <property type="term" value="F:ubiquitin protein ligase activity"/>
    <property type="evidence" value="ECO:0007669"/>
    <property type="project" value="TreeGrafter"/>
</dbReference>
<dbReference type="InterPro" id="IPR013083">
    <property type="entry name" value="Znf_RING/FYVE/PHD"/>
</dbReference>
<dbReference type="OrthoDB" id="1419705at2759"/>
<dbReference type="AlphaFoldDB" id="A0A371GAQ9"/>
<keyword evidence="1" id="KW-0863">Zinc-finger</keyword>
<feature type="non-terminal residue" evidence="3">
    <location>
        <position position="1"/>
    </location>
</feature>
<protein>
    <submittedName>
        <fullName evidence="3">E3 ubiquitin-protein ligase RNF43</fullName>
    </submittedName>
</protein>
<gene>
    <name evidence="3" type="primary">Rnf43</name>
    <name evidence="3" type="ORF">CR513_30901</name>
</gene>
<keyword evidence="1" id="KW-0479">Metal-binding</keyword>
<sequence length="207" mass="23862">MELDVFELYLNRVQESSLSIPVDSPNGDQFYIYFEYVHHQITPSPTEPDAESITTINRTLLVPQTARNTTPIGEYAWEMVAAHQGHNVWEMRVMLHVTSWPDEDDDDDDDYIDLNEHQYVLQSTSQIAESTSQIVDLLKEVESTELPFYSTDQCAICLEEFCTGSKLEVVSTECLHVFHKECIIQWLQKCTFRSCPLCRCLLKSKSV</sequence>
<dbReference type="EMBL" id="QJKJ01006175">
    <property type="protein sequence ID" value="RDX87606.1"/>
    <property type="molecule type" value="Genomic_DNA"/>
</dbReference>
<dbReference type="PANTHER" id="PTHR22765">
    <property type="entry name" value="RING FINGER AND PROTEASE ASSOCIATED DOMAIN-CONTAINING"/>
    <property type="match status" value="1"/>
</dbReference>
<name>A0A371GAQ9_MUCPR</name>
<dbReference type="GO" id="GO:0008270">
    <property type="term" value="F:zinc ion binding"/>
    <property type="evidence" value="ECO:0007669"/>
    <property type="project" value="UniProtKB-KW"/>
</dbReference>
<dbReference type="InterPro" id="IPR001841">
    <property type="entry name" value="Znf_RING"/>
</dbReference>
<evidence type="ECO:0000259" key="2">
    <source>
        <dbReference type="PROSITE" id="PS50089"/>
    </source>
</evidence>
<dbReference type="GO" id="GO:0006511">
    <property type="term" value="P:ubiquitin-dependent protein catabolic process"/>
    <property type="evidence" value="ECO:0007669"/>
    <property type="project" value="TreeGrafter"/>
</dbReference>
<dbReference type="InterPro" id="IPR051826">
    <property type="entry name" value="E3_ubiquitin-ligase_domain"/>
</dbReference>
<keyword evidence="1" id="KW-0862">Zinc</keyword>
<evidence type="ECO:0000256" key="1">
    <source>
        <dbReference type="PROSITE-ProRule" id="PRU00175"/>
    </source>
</evidence>
<keyword evidence="4" id="KW-1185">Reference proteome</keyword>
<reference evidence="3" key="1">
    <citation type="submission" date="2018-05" db="EMBL/GenBank/DDBJ databases">
        <title>Draft genome of Mucuna pruriens seed.</title>
        <authorList>
            <person name="Nnadi N.E."/>
            <person name="Vos R."/>
            <person name="Hasami M.H."/>
            <person name="Devisetty U.K."/>
            <person name="Aguiy J.C."/>
        </authorList>
    </citation>
    <scope>NUCLEOTIDE SEQUENCE [LARGE SCALE GENOMIC DNA]</scope>
    <source>
        <strain evidence="3">JCA_2017</strain>
    </source>
</reference>
<dbReference type="PROSITE" id="PS50089">
    <property type="entry name" value="ZF_RING_2"/>
    <property type="match status" value="1"/>
</dbReference>
<dbReference type="Gene3D" id="3.30.40.10">
    <property type="entry name" value="Zinc/RING finger domain, C3HC4 (zinc finger)"/>
    <property type="match status" value="1"/>
</dbReference>
<organism evidence="3 4">
    <name type="scientific">Mucuna pruriens</name>
    <name type="common">Velvet bean</name>
    <name type="synonym">Dolichos pruriens</name>
    <dbReference type="NCBI Taxonomy" id="157652"/>
    <lineage>
        <taxon>Eukaryota</taxon>
        <taxon>Viridiplantae</taxon>
        <taxon>Streptophyta</taxon>
        <taxon>Embryophyta</taxon>
        <taxon>Tracheophyta</taxon>
        <taxon>Spermatophyta</taxon>
        <taxon>Magnoliopsida</taxon>
        <taxon>eudicotyledons</taxon>
        <taxon>Gunneridae</taxon>
        <taxon>Pentapetalae</taxon>
        <taxon>rosids</taxon>
        <taxon>fabids</taxon>
        <taxon>Fabales</taxon>
        <taxon>Fabaceae</taxon>
        <taxon>Papilionoideae</taxon>
        <taxon>50 kb inversion clade</taxon>
        <taxon>NPAAA clade</taxon>
        <taxon>indigoferoid/millettioid clade</taxon>
        <taxon>Phaseoleae</taxon>
        <taxon>Mucuna</taxon>
    </lineage>
</organism>
<dbReference type="SUPFAM" id="SSF57850">
    <property type="entry name" value="RING/U-box"/>
    <property type="match status" value="1"/>
</dbReference>
<evidence type="ECO:0000313" key="4">
    <source>
        <dbReference type="Proteomes" id="UP000257109"/>
    </source>
</evidence>
<proteinExistence type="predicted"/>
<dbReference type="Proteomes" id="UP000257109">
    <property type="component" value="Unassembled WGS sequence"/>
</dbReference>
<dbReference type="Pfam" id="PF13639">
    <property type="entry name" value="zf-RING_2"/>
    <property type="match status" value="1"/>
</dbReference>
<accession>A0A371GAQ9</accession>
<feature type="domain" description="RING-type" evidence="2">
    <location>
        <begin position="154"/>
        <end position="199"/>
    </location>
</feature>
<dbReference type="SMART" id="SM00184">
    <property type="entry name" value="RING"/>
    <property type="match status" value="1"/>
</dbReference>
<evidence type="ECO:0000313" key="3">
    <source>
        <dbReference type="EMBL" id="RDX87606.1"/>
    </source>
</evidence>